<reference evidence="1 2" key="1">
    <citation type="submission" date="2014-02" db="EMBL/GenBank/DDBJ databases">
        <authorList>
            <person name="Sears C."/>
            <person name="Carroll K."/>
            <person name="Sack B.R."/>
            <person name="Qadri F."/>
            <person name="Myers L.L."/>
            <person name="Chung G.-T."/>
            <person name="Escheverria P."/>
            <person name="Fraser C.M."/>
            <person name="Sadzewicz L."/>
            <person name="Shefchek K.A."/>
            <person name="Tallon L."/>
            <person name="Das S.P."/>
            <person name="Daugherty S."/>
            <person name="Mongodin E.F."/>
        </authorList>
    </citation>
    <scope>NUCLEOTIDE SEQUENCE [LARGE SCALE GENOMIC DNA]</scope>
    <source>
        <strain evidence="2">3988T(B)14</strain>
    </source>
</reference>
<evidence type="ECO:0000313" key="1">
    <source>
        <dbReference type="EMBL" id="EXY75268.1"/>
    </source>
</evidence>
<name>A0A015UN22_BACFG</name>
<gene>
    <name evidence="1" type="ORF">M124_0840</name>
</gene>
<dbReference type="PATRIC" id="fig|1339315.3.peg.1634"/>
<comment type="caution">
    <text evidence="1">The sequence shown here is derived from an EMBL/GenBank/DDBJ whole genome shotgun (WGS) entry which is preliminary data.</text>
</comment>
<dbReference type="AlphaFoldDB" id="A0A015UN22"/>
<sequence length="37" mass="4598">MKIKVCKHDFLLFCANILHFYAFRKRLFYVITTIFKK</sequence>
<proteinExistence type="predicted"/>
<dbReference type="EMBL" id="JGCY01000244">
    <property type="protein sequence ID" value="EXY75268.1"/>
    <property type="molecule type" value="Genomic_DNA"/>
</dbReference>
<evidence type="ECO:0000313" key="2">
    <source>
        <dbReference type="Proteomes" id="UP000020529"/>
    </source>
</evidence>
<organism evidence="1 2">
    <name type="scientific">Bacteroides fragilis str. 3988T(B)14</name>
    <dbReference type="NCBI Taxonomy" id="1339315"/>
    <lineage>
        <taxon>Bacteria</taxon>
        <taxon>Pseudomonadati</taxon>
        <taxon>Bacteroidota</taxon>
        <taxon>Bacteroidia</taxon>
        <taxon>Bacteroidales</taxon>
        <taxon>Bacteroidaceae</taxon>
        <taxon>Bacteroides</taxon>
    </lineage>
</organism>
<accession>A0A015UN22</accession>
<protein>
    <submittedName>
        <fullName evidence="1">Uncharacterized protein</fullName>
    </submittedName>
</protein>
<dbReference type="Proteomes" id="UP000020529">
    <property type="component" value="Unassembled WGS sequence"/>
</dbReference>